<dbReference type="EMBL" id="GHES01016230">
    <property type="protein sequence ID" value="MPA46789.1"/>
    <property type="molecule type" value="Transcribed_RNA"/>
</dbReference>
<proteinExistence type="predicted"/>
<gene>
    <name evidence="2" type="ORF">Din_016230</name>
</gene>
<feature type="compositionally biased region" description="Polar residues" evidence="1">
    <location>
        <begin position="84"/>
        <end position="98"/>
    </location>
</feature>
<accession>A0A5B6ZR38</accession>
<organism evidence="2">
    <name type="scientific">Davidia involucrata</name>
    <name type="common">Dove tree</name>
    <dbReference type="NCBI Taxonomy" id="16924"/>
    <lineage>
        <taxon>Eukaryota</taxon>
        <taxon>Viridiplantae</taxon>
        <taxon>Streptophyta</taxon>
        <taxon>Embryophyta</taxon>
        <taxon>Tracheophyta</taxon>
        <taxon>Spermatophyta</taxon>
        <taxon>Magnoliopsida</taxon>
        <taxon>eudicotyledons</taxon>
        <taxon>Gunneridae</taxon>
        <taxon>Pentapetalae</taxon>
        <taxon>asterids</taxon>
        <taxon>Cornales</taxon>
        <taxon>Nyssaceae</taxon>
        <taxon>Davidia</taxon>
    </lineage>
</organism>
<dbReference type="AlphaFoldDB" id="A0A5B6ZR38"/>
<feature type="region of interest" description="Disordered" evidence="1">
    <location>
        <begin position="33"/>
        <end position="54"/>
    </location>
</feature>
<sequence length="106" mass="11920">MIFFSQNFFGVQVHDMLHRCILLSTEPRNHHVRVHPSSTHYSPPFQTPLSQTPPSVISQLPQTYQTKVPNTHLKRSTFPVSASAIPSSTETLVPNSKQPAIPFKDT</sequence>
<protein>
    <submittedName>
        <fullName evidence="2">Uncharacterized protein</fullName>
    </submittedName>
</protein>
<reference evidence="2" key="1">
    <citation type="submission" date="2019-08" db="EMBL/GenBank/DDBJ databases">
        <title>Reference gene set and small RNA set construction with multiple tissues from Davidia involucrata Baill.</title>
        <authorList>
            <person name="Yang H."/>
            <person name="Zhou C."/>
            <person name="Li G."/>
            <person name="Wang J."/>
            <person name="Gao P."/>
            <person name="Wang M."/>
            <person name="Wang R."/>
            <person name="Zhao Y."/>
        </authorList>
    </citation>
    <scope>NUCLEOTIDE SEQUENCE</scope>
    <source>
        <tissue evidence="2">Mixed with DoveR01_LX</tissue>
    </source>
</reference>
<evidence type="ECO:0000256" key="1">
    <source>
        <dbReference type="SAM" id="MobiDB-lite"/>
    </source>
</evidence>
<feature type="region of interest" description="Disordered" evidence="1">
    <location>
        <begin position="84"/>
        <end position="106"/>
    </location>
</feature>
<evidence type="ECO:0000313" key="2">
    <source>
        <dbReference type="EMBL" id="MPA46789.1"/>
    </source>
</evidence>
<name>A0A5B6ZR38_DAVIN</name>